<evidence type="ECO:0000313" key="5">
    <source>
        <dbReference type="Proteomes" id="UP000887568"/>
    </source>
</evidence>
<proteinExistence type="predicted"/>
<dbReference type="InterPro" id="IPR036890">
    <property type="entry name" value="HATPase_C_sf"/>
</dbReference>
<feature type="domain" description="Sacsin/Nov" evidence="3">
    <location>
        <begin position="1362"/>
        <end position="1606"/>
    </location>
</feature>
<dbReference type="EnsemblMetazoa" id="XM_038210492.1">
    <property type="protein sequence ID" value="XP_038066420.1"/>
    <property type="gene ID" value="LOC119736475"/>
</dbReference>
<reference evidence="4" key="1">
    <citation type="submission" date="2022-11" db="UniProtKB">
        <authorList>
            <consortium name="EnsemblMetazoa"/>
        </authorList>
    </citation>
    <scope>IDENTIFICATION</scope>
</reference>
<dbReference type="PANTHER" id="PTHR46919:SF2">
    <property type="entry name" value="SACSIN"/>
    <property type="match status" value="1"/>
</dbReference>
<dbReference type="GeneID" id="119736475"/>
<protein>
    <recommendedName>
        <fullName evidence="6">Sacsin</fullName>
    </recommendedName>
</protein>
<dbReference type="OrthoDB" id="1262810at2759"/>
<dbReference type="NCBIfam" id="NF047352">
    <property type="entry name" value="P_loop_sacsin"/>
    <property type="match status" value="3"/>
</dbReference>
<dbReference type="CDD" id="cd06257">
    <property type="entry name" value="DnaJ"/>
    <property type="match status" value="1"/>
</dbReference>
<evidence type="ECO:0000259" key="3">
    <source>
        <dbReference type="Pfam" id="PF25794"/>
    </source>
</evidence>
<sequence>MLIIIKAIFPFTEDGDFGQQLPPLHIYLKRVLDKYPEGGQILKELVQNADDAKAKNVIFLYDKTHHPSHQLWSETLKDFQGPALYAYNDATFQKQDWYNIQHPEQSGKLEDLTKVGRFGLGFISVYHLTDMPCIISGNKIGFLDPLEKNFIHDPHTNTKYKGRRGKKWKMTTDLLAEFPDQFSPYLIDLFHCNKHNFENSKLEGTVFRFPLRTRESLVSKSVFTDHARVHDLFASFQRDAEISLLFLKHVESIAVYERDHMSDNPRLICKVQIHEDDRHKLRMDRTTFLSRIISNQDIQTMSCVRIQKQTGSQTAQTTSRYIILNSLKSTSRRLQELNKDDELKLRPWMGMSFLISSTAGLDDEQRSGRVFCFLPLPESEKTGLPVHVHGYFGLGDNRRSIRWPDQESQHDNKALWNKLLTRKVFPEVYAKVIQAAIKKSKDPSDPTKPLDVYKAWPSIEHIQANWSTGVKKFLQLLANKPIFYTEHNGGSWKKPMDVYVDPEGSPLISKVLRIKGCPVAQPPHHVLESLKWAGVAYNTVTPALVSNWIRGDPLQFLSSDEKFELLKYVTSEPVCDLKNLRLLPLQSGDFVAFCNDAPIVYIATTENPSSLIPNGASRFAASDLPSTLLTDPSIEAHTQLKSLGVNDVAPLLKEMLPSTWRGGTDNTVPWTPGRGQQPTKEWLVELWRWLLKTELEAFKGIPLIPVARDRIARLQQNKLICQVREGGSYGRYPARLSDNICSFLESVGAVVIRDLPSYISDHPHVNRFVGGPTPEGVMTILEACSQNNLDAQVQGLAASPKDELCTFLSKLQHLTPQQSDILKSLSVFLGSDGKYIAVRTCPTSIPGDYFELPVRALRRRCIMLRSDESDNLLLQLGVKKLSVVEFLQGNVLPAVQEGFYSDDESLKIMKWVLQQARFDHLLTGLKFIPISKRKASPEELFEPSQTLQVMFRGSSRFPVGQYSKGRLLDNLKRVGLKTEADVSPDDVLMCAMEVSQTTNCADVERGSVLLQHINHYPGFLREQVTSNRTCKALYKFLEDLSWVPCEASPPADYPNKAGWIGNSHTLYSPRQVGPIDSALLQGSVLPLVRLHNVKDELLNAFGWKQNLDSSNYQHVERVMLHLKNVANNYQNVLDNVHIVSHTVSEIYSFFTRAENEQVRHLFHEHMSAPQPWVWHGSGFTTPDKMAMSNGTLGVSLTPYLRLVPEDCLQYGNFLNSMGVQETFQDSAFCEVLQIVSQKHEANTVSSEEDYKKDLNLVCNILSHMVNQERFDSKMSGILVPCRMPRGRERKLHMACPSQCLYVDEERLARQIFEEGPQDFDKPIIHELIPNLVAQKLGLQPLSHVIAPVEAVEYGYEVAGPHETTVNAIKRNLDMYKEGPGIFNELIQNADDAGATEVKFLLDWRDNKQTAHNLMGEGMKSCHGPALWVFNDGIFTKDDIANICNIAAQSKKDQLDKVGRFGLGFTSVYHLTDIPSVVSGPYVLICDPRATHLGSRVKPAQPGIKLDLTNESHRRTLGSYPNQFQPYNGIFGCKLPEAAHFGHTLFRLPLRTKAEADGQQPNQISDSVFDSKKSTEPLLEALQKSASTLLLFTQNVVHVTVEQLESENIDDGKPVMSVSVSQVRQLPRSIAAPADDLKTALIDDLKTQRGILKTTAKRVKLPVPDLPIPETTMIVKVNQERRVLGMGGKKKQKKETFHFIISSCMATEEPLDLSLTKEGIKAGVMPCGGVAAQLISGERGLTPETTQGKAFSYLPLAVSTGLPFHVNGNFLLQPNRRQLWSKSSSDTGEFETRWNICFMESVLLRAFVNLLKDLQMLHEKDVVDARNFQCLWPRWSESETDFHPFVKAFYKKIVSCVDAPDVFFHQSKWVSVHRCFFTDWGLTDPEEVRRSITTVLSKHQDPKRWVELERDVVDSIKQVDAQEVFDSNTFNIQRFLSEVLFPMMKNNPQDIESTHRNRIVLYMLDLRLGERKLEDYDELLKATECIPTSPEGEDLARPQDLVNPESPVGSLYSETDCRFPYGELYRKQERLLSLSQLGMASHDLSWEDICERSQSLSGGENVVQRCVTLLKLMDEKLRRYDEPTPDHRKRIQQAAFLPVLEKPLSYPIDWCHSDNEFMSADMLHTPEHQNLLGSVRPLLDENRLGSEAKSDNVKTFLGFTGKQVAVNDVISQLVILINQAPGVAHQTSMVRSIYAYLQSKIYVESPNGEDTFKEEHRAAVNKLRSIGFVFCDGQFRKCKQLAFLYEGKDGPYLYKVSRELTQFSNLLRICGVRDRFQLDDFLETLQLLKETYGEEPLGESDLKTATSMLSEVVSKLEEKHGKNTEGSQESNLQKGLIHVPDICGILRLPGELTYNDMEWEGSRDEEKYTHRDISSPIYAKVLGIVTEREKYIDSCLPLQGFAIDFGQSEQLTDRLKNILRSYPNVSDVFKELLQNADDAGSTEIHFVYDPRHHEAKKVICDSWAAVGDLPSLCVYNDKPFTEADIKGIQKVGVGGKRDDITTTGKFGIGFNAVYHLTDCPSFLSNNDTLCMFDPLLMFSPVTQKNSPGKQLMVDDRFRENFPDMLRGYLEDIPAFNGKGGTVFRFPLRKEQSRLSEETYHPRRVQELLGEFKEVSDEALLFLNNIKMISVSCIDEHTNNLTTEYSISAKLSEQDEDRRSKLAEHLKLFTDDPCETVEPMSHVYTLVTSDSLGAEQTWLISQTLGFEGMESECQSVSRACSLKIPRGGVAALLKDSRTEMTTIQRPKAYCFLPLPVCTELPVHVNGTFELGSARKNLAKGDDYAKSDDTSDKSPLIHRWNRILVEHVLAPAYAKLIEHAGRIILGEADAKSLKRHLWRYDELFPKHLKSYSGEWELLAKATLRYISEKNLKVLPVVHQTEDNVTTTWHHPNSDDSHAFTDNFAVSRSTPRELMRSFLLSVNFNLLASSRDVCSAFQDCDVGAKFVSPQSVVQHLSSGSNQVAQTIPAPLEKTKFKNIQTLLTVFKYCLEGIENPAELNGLPMRVTNDGILREFSTCDGSYVTEHSRVLPCLQNIFLHSKLVSSCIDWFEKLKKKNSEAAYSSGVFKQFTIMDLAQHLGKHLPESWQGCNQHVEWTPDKDGHPSESWLGNLWAFICSETVEEGSLKCINQWPIFPTTSGKLVPPSLSKTVLLLPNEVGYRMEIADVLRSLGLPSISQNLMCELKTSFTGSGTQVHVPHAPAGLEDILQKNLALTSSRQDVTDVIAYVQKTDGDIGHPTPSECDTLLRYFQEGKNMSEDSMKTIKKLPVFKVLGEDNTIDLYRFDYYHTADGYGKLMVEAKTWMDNMHCVILEPNHTLSRIYLQLGITPITQSDMYLKYILPSFLNLSQEGQLQHVEFIRDSVLHQASEPEGKEILERLSHIAFIPDTTDIPRQARFFYDGDNSVFKALIEPIKLLPESMGSLKYFLKKIGLHSEVTQDDFLQFAQEVEKRAGEVEDKEQRETLCRQSRLLTNQLKYRKKLCDPNFLKRIATIKFVQSVPIKAELLHIHPACYLTGSHNNQAPAFIAFQGSTSETHLKLVWSICMILPSWDIPINEQVNKKITVHECLGIETVIVDKVISHAQNICGVMKTKNAIHKEDTLPSEQRETFKDVMGKILGYLEGLNLAEHGEDIKSRLKCTPVCLVEEGRVLVRADQLVFEMDKDLEPSLRPYLYKAPRELAQFDTVLRLLGAQDSCSFDQLAGVLASMKVECGNQRLGPNEQETAVGAVKAMLGLLLRNKSGQSTFSASELYLPNTEYVLRRSTDLYYADLNQMGQYNLAPTDREFIFPVKQCGFLVEDEIRLIKLLPESLRPKNLGDEWNEKPLDTNEDCPAGQHCEYLEGIKRKVKSEEMTRVLLRLRQHQLENKQPSADIKEHITQLQEFDNFVCKTELKLGLYDNNGHKIAEHRHSREAYFDKLAGIMYLEHSSLSQQKGLTFGQIADSCNALLGHLLNPEHVRHCAHALDCQNLVEMNTIISRSDIPEYDITTSAVQPEEHSPGTLIPRDIHHLLDHDPYNRFLVDEIVGYERDIDEGDQLQYDDSDDLALGPDDRVPSETPADGATEQIYAKLLEQIDKGDETVNLSKRYKIDVGGKESIIVKVTRLYKFLRPKKQRDMIVVPLTQEPTSNVPPAAHIDQALPEDMQKDEEQIKKEVDEVFGMPPEERKRVFYRLYRKWHPDKNQSQQERANRAFQFLKQEIDRHERGSEPNQRCSYQYSYWESEVNRDREEARRYQEAYYRSRSSARSNRSYGNFVPPSFTRETPDPRKARLWFRQAKEHLKVAEQTSQLEPVPAQWIAFQVHQVAETALKAAQYSLDGCPDMNCNDLISLARAVCQHRDVTSSRVSEVTHELVQLNCDFSKPRYPQGNSKTSGQEYSDFSTADVLEKCGELLNLVQEIIGFRLF</sequence>
<dbReference type="Gene3D" id="3.30.565.10">
    <property type="entry name" value="Histidine kinase-like ATPase, C-terminal domain"/>
    <property type="match status" value="1"/>
</dbReference>
<dbReference type="Gene3D" id="1.10.287.110">
    <property type="entry name" value="DnaJ domain"/>
    <property type="match status" value="1"/>
</dbReference>
<dbReference type="RefSeq" id="XP_038066420.1">
    <property type="nucleotide sequence ID" value="XM_038210492.1"/>
</dbReference>
<dbReference type="InterPro" id="IPR001623">
    <property type="entry name" value="DnaJ_domain"/>
</dbReference>
<dbReference type="Gene3D" id="1.20.120.330">
    <property type="entry name" value="Nucleotidyltransferases domain 2"/>
    <property type="match status" value="1"/>
</dbReference>
<evidence type="ECO:0000259" key="2">
    <source>
        <dbReference type="Pfam" id="PF05168"/>
    </source>
</evidence>
<dbReference type="SUPFAM" id="SSF55874">
    <property type="entry name" value="ATPase domain of HSP90 chaperone/DNA topoisomerase II/histidine kinase"/>
    <property type="match status" value="3"/>
</dbReference>
<accession>A0A914AQT7</accession>
<feature type="domain" description="Sacsin/Nov" evidence="3">
    <location>
        <begin position="2408"/>
        <end position="2643"/>
    </location>
</feature>
<dbReference type="Pfam" id="PF05168">
    <property type="entry name" value="HEPN"/>
    <property type="match status" value="1"/>
</dbReference>
<dbReference type="PANTHER" id="PTHR46919">
    <property type="entry name" value="ZINC FINGER, C3HC4 TYPE (RING FINGER) FAMILY PROTEIN"/>
    <property type="match status" value="1"/>
</dbReference>
<feature type="domain" description="Sacsin/Nov" evidence="3">
    <location>
        <begin position="23"/>
        <end position="267"/>
    </location>
</feature>
<dbReference type="SUPFAM" id="SSF81593">
    <property type="entry name" value="Nucleotidyltransferase substrate binding subunit/domain"/>
    <property type="match status" value="1"/>
</dbReference>
<dbReference type="OMA" id="QCMAELP"/>
<feature type="domain" description="HEPN" evidence="2">
    <location>
        <begin position="4262"/>
        <end position="4390"/>
    </location>
</feature>
<organism evidence="4 5">
    <name type="scientific">Patiria miniata</name>
    <name type="common">Bat star</name>
    <name type="synonym">Asterina miniata</name>
    <dbReference type="NCBI Taxonomy" id="46514"/>
    <lineage>
        <taxon>Eukaryota</taxon>
        <taxon>Metazoa</taxon>
        <taxon>Echinodermata</taxon>
        <taxon>Eleutherozoa</taxon>
        <taxon>Asterozoa</taxon>
        <taxon>Asteroidea</taxon>
        <taxon>Valvatacea</taxon>
        <taxon>Valvatida</taxon>
        <taxon>Asterinidae</taxon>
        <taxon>Patiria</taxon>
    </lineage>
</organism>
<dbReference type="Proteomes" id="UP000887568">
    <property type="component" value="Unplaced"/>
</dbReference>
<evidence type="ECO:0008006" key="6">
    <source>
        <dbReference type="Google" id="ProtNLM"/>
    </source>
</evidence>
<feature type="region of interest" description="Disordered" evidence="1">
    <location>
        <begin position="4027"/>
        <end position="4054"/>
    </location>
</feature>
<name>A0A914AQT7_PATMI</name>
<dbReference type="Pfam" id="PF25794">
    <property type="entry name" value="SACS"/>
    <property type="match status" value="3"/>
</dbReference>
<evidence type="ECO:0000313" key="4">
    <source>
        <dbReference type="EnsemblMetazoa" id="XP_038066420.1"/>
    </source>
</evidence>
<evidence type="ECO:0000256" key="1">
    <source>
        <dbReference type="SAM" id="MobiDB-lite"/>
    </source>
</evidence>
<dbReference type="InterPro" id="IPR058210">
    <property type="entry name" value="SACS/Nov_dom"/>
</dbReference>
<dbReference type="InterPro" id="IPR007842">
    <property type="entry name" value="HEPN_dom"/>
</dbReference>
<dbReference type="SUPFAM" id="SSF46565">
    <property type="entry name" value="Chaperone J-domain"/>
    <property type="match status" value="1"/>
</dbReference>
<feature type="compositionally biased region" description="Acidic residues" evidence="1">
    <location>
        <begin position="4027"/>
        <end position="4038"/>
    </location>
</feature>
<dbReference type="InterPro" id="IPR036869">
    <property type="entry name" value="J_dom_sf"/>
</dbReference>
<keyword evidence="5" id="KW-1185">Reference proteome</keyword>